<keyword evidence="10 16" id="KW-0798">TonB box</keyword>
<dbReference type="Gene3D" id="3.55.50.30">
    <property type="match status" value="1"/>
</dbReference>
<evidence type="ECO:0000256" key="13">
    <source>
        <dbReference type="ARBA" id="ARBA00023237"/>
    </source>
</evidence>
<dbReference type="EMBL" id="JBGBDC010000001">
    <property type="protein sequence ID" value="MEY2249576.1"/>
    <property type="molecule type" value="Genomic_DNA"/>
</dbReference>
<evidence type="ECO:0000256" key="8">
    <source>
        <dbReference type="ARBA" id="ARBA00023004"/>
    </source>
</evidence>
<keyword evidence="20" id="KW-1185">Reference proteome</keyword>
<dbReference type="Pfam" id="PF07660">
    <property type="entry name" value="STN"/>
    <property type="match status" value="1"/>
</dbReference>
<dbReference type="InterPro" id="IPR010105">
    <property type="entry name" value="TonB_sidphr_rcpt"/>
</dbReference>
<dbReference type="InterPro" id="IPR000531">
    <property type="entry name" value="Beta-barrel_TonB"/>
</dbReference>
<dbReference type="PROSITE" id="PS52016">
    <property type="entry name" value="TONB_DEPENDENT_REC_3"/>
    <property type="match status" value="1"/>
</dbReference>
<dbReference type="NCBIfam" id="TIGR01783">
    <property type="entry name" value="TonB-siderophor"/>
    <property type="match status" value="1"/>
</dbReference>
<evidence type="ECO:0000256" key="6">
    <source>
        <dbReference type="ARBA" id="ARBA00022692"/>
    </source>
</evidence>
<sequence length="861" mass="93145">MPTLPPARHAGRPHPSPIALACLAMALGLSAGAPSLASAQSSTANAPTDSNTAATATAELHIPAGPLAPALRQLASSTNTMLSFTAAQSDGKQTAGLSGRHSVAEALARLLAGTGLQAVQLDNGAYVLRASSTASAPAAAAASADATASYTLPQITVTSTAPGLGSSDGRTEGTQSYTTGSMRTATRLDLSMRETPQAVTVVTRERIQDQGLATVNDVVQTAPGLTYRRFGPERASFFARGMYVDNIMYDGLPVSLDSSNLSQDLLATDMAIYDRVEIVRGATGLSQGAGNPSAAINLVRKRPTRERQISASVSAGSWDRYRAELDAAGPLSDDGSLRGRLVAATQDYGSYKRGESSQGQTLYGIVEKDLTARTTLTLSALHQESKLHGNGFTGLPVASDGSDLGLPRSTSYANDWEHWDKTTNSAFLGLDHRFDNDWRLQLSAYYAQAEMDMQGHYLSHNLTTGLYSQLGARNAHQEKQSSINLYANGPFALLGRKHELVLGASYRHIDFDGNSRQGLVLNNNLDLRSFNPSAVADPQIPLRDWMDAKITQQSLYATTRLNLADRLKLIVGGRVDWFDYRDTVNTYPNFAANTPSVSAHNRYEIEHRLSKYAGLVYDLNDQHALYASYTDIFKPQNYLDANNQLLSPVVGRNYELGIKGEYFNGSLNASASVFRMDQQNRAYRASDQTQCASYPATTCYAAAGEVRSQGLELELQGALTPNWQLGAGYTVAIARYRKDANAANVGALFDTDTPRHLFKLSTMYRLPGALQGWRIGGTVYRQGGIYNQGTTSGVPFNIRQHAYAIADLVIGWQATPQLDLRLNINNLFDKTYYNALSGTATFPSNVYGEPRHVMLTARYQF</sequence>
<dbReference type="InterPro" id="IPR011662">
    <property type="entry name" value="Secretin/TonB_short_N"/>
</dbReference>
<evidence type="ECO:0000256" key="16">
    <source>
        <dbReference type="RuleBase" id="RU003357"/>
    </source>
</evidence>
<evidence type="ECO:0000256" key="17">
    <source>
        <dbReference type="SAM" id="SignalP"/>
    </source>
</evidence>
<reference evidence="19 20" key="1">
    <citation type="journal article" date="2016" name="Int. J. Syst. Evol. Microbiol.">
        <title>Description of Comamonas sediminis sp. nov., isolated from lagoon sediments.</title>
        <authorList>
            <person name="Subhash Y."/>
            <person name="Bang J.J."/>
            <person name="You T.H."/>
            <person name="Lee S.S."/>
        </authorList>
    </citation>
    <scope>NUCLEOTIDE SEQUENCE [LARGE SCALE GENOMIC DNA]</scope>
    <source>
        <strain evidence="19 20">JCM 31169</strain>
    </source>
</reference>
<feature type="signal peptide" evidence="17">
    <location>
        <begin position="1"/>
        <end position="39"/>
    </location>
</feature>
<keyword evidence="4 14" id="KW-1134">Transmembrane beta strand</keyword>
<proteinExistence type="inferred from homology"/>
<feature type="chain" id="PRO_5046711509" evidence="17">
    <location>
        <begin position="40"/>
        <end position="861"/>
    </location>
</feature>
<keyword evidence="5" id="KW-0410">Iron transport</keyword>
<keyword evidence="8" id="KW-0408">Iron</keyword>
<dbReference type="Gene3D" id="2.170.130.10">
    <property type="entry name" value="TonB-dependent receptor, plug domain"/>
    <property type="match status" value="1"/>
</dbReference>
<evidence type="ECO:0000259" key="18">
    <source>
        <dbReference type="SMART" id="SM00965"/>
    </source>
</evidence>
<keyword evidence="12 19" id="KW-0675">Receptor</keyword>
<gene>
    <name evidence="19" type="ORF">AB7A72_01035</name>
</gene>
<evidence type="ECO:0000256" key="4">
    <source>
        <dbReference type="ARBA" id="ARBA00022452"/>
    </source>
</evidence>
<evidence type="ECO:0000256" key="3">
    <source>
        <dbReference type="ARBA" id="ARBA00022448"/>
    </source>
</evidence>
<comment type="caution">
    <text evidence="19">The sequence shown here is derived from an EMBL/GenBank/DDBJ whole genome shotgun (WGS) entry which is preliminary data.</text>
</comment>
<dbReference type="PANTHER" id="PTHR32552">
    <property type="entry name" value="FERRICHROME IRON RECEPTOR-RELATED"/>
    <property type="match status" value="1"/>
</dbReference>
<feature type="domain" description="Secretin/TonB short N-terminal" evidence="18">
    <location>
        <begin position="80"/>
        <end position="131"/>
    </location>
</feature>
<dbReference type="CDD" id="cd01347">
    <property type="entry name" value="ligand_gated_channel"/>
    <property type="match status" value="1"/>
</dbReference>
<dbReference type="Pfam" id="PF00593">
    <property type="entry name" value="TonB_dep_Rec_b-barrel"/>
    <property type="match status" value="1"/>
</dbReference>
<evidence type="ECO:0000256" key="9">
    <source>
        <dbReference type="ARBA" id="ARBA00023065"/>
    </source>
</evidence>
<dbReference type="PROSITE" id="PS01156">
    <property type="entry name" value="TONB_DEPENDENT_REC_2"/>
    <property type="match status" value="1"/>
</dbReference>
<evidence type="ECO:0000256" key="11">
    <source>
        <dbReference type="ARBA" id="ARBA00023136"/>
    </source>
</evidence>
<keyword evidence="9" id="KW-0406">Ion transport</keyword>
<dbReference type="InterPro" id="IPR036942">
    <property type="entry name" value="Beta-barrel_TonB_sf"/>
</dbReference>
<dbReference type="InterPro" id="IPR037066">
    <property type="entry name" value="Plug_dom_sf"/>
</dbReference>
<dbReference type="Proteomes" id="UP001562178">
    <property type="component" value="Unassembled WGS sequence"/>
</dbReference>
<dbReference type="InterPro" id="IPR012910">
    <property type="entry name" value="Plug_dom"/>
</dbReference>
<feature type="short sequence motif" description="TonB C-terminal box" evidence="15">
    <location>
        <begin position="844"/>
        <end position="861"/>
    </location>
</feature>
<keyword evidence="7 17" id="KW-0732">Signal</keyword>
<evidence type="ECO:0000256" key="1">
    <source>
        <dbReference type="ARBA" id="ARBA00004571"/>
    </source>
</evidence>
<dbReference type="SMART" id="SM00965">
    <property type="entry name" value="STN"/>
    <property type="match status" value="1"/>
</dbReference>
<dbReference type="Pfam" id="PF07715">
    <property type="entry name" value="Plug"/>
    <property type="match status" value="1"/>
</dbReference>
<organism evidence="19 20">
    <name type="scientific">Comamonas sediminis</name>
    <dbReference type="NCBI Taxonomy" id="1783360"/>
    <lineage>
        <taxon>Bacteria</taxon>
        <taxon>Pseudomonadati</taxon>
        <taxon>Pseudomonadota</taxon>
        <taxon>Betaproteobacteria</taxon>
        <taxon>Burkholderiales</taxon>
        <taxon>Comamonadaceae</taxon>
        <taxon>Comamonas</taxon>
    </lineage>
</organism>
<dbReference type="RefSeq" id="WP_369458747.1">
    <property type="nucleotide sequence ID" value="NZ_JBGBDC010000001.1"/>
</dbReference>
<evidence type="ECO:0000256" key="5">
    <source>
        <dbReference type="ARBA" id="ARBA00022496"/>
    </source>
</evidence>
<evidence type="ECO:0000256" key="2">
    <source>
        <dbReference type="ARBA" id="ARBA00009810"/>
    </source>
</evidence>
<keyword evidence="3 14" id="KW-0813">Transport</keyword>
<accession>A0ABV4AWC0</accession>
<dbReference type="InterPro" id="IPR039426">
    <property type="entry name" value="TonB-dep_rcpt-like"/>
</dbReference>
<comment type="similarity">
    <text evidence="2 14 16">Belongs to the TonB-dependent receptor family.</text>
</comment>
<comment type="subcellular location">
    <subcellularLocation>
        <location evidence="1 14">Cell outer membrane</location>
        <topology evidence="1 14">Multi-pass membrane protein</topology>
    </subcellularLocation>
</comment>
<keyword evidence="6 14" id="KW-0812">Transmembrane</keyword>
<name>A0ABV4AWC0_9BURK</name>
<dbReference type="SUPFAM" id="SSF56935">
    <property type="entry name" value="Porins"/>
    <property type="match status" value="1"/>
</dbReference>
<evidence type="ECO:0000256" key="14">
    <source>
        <dbReference type="PROSITE-ProRule" id="PRU01360"/>
    </source>
</evidence>
<dbReference type="PANTHER" id="PTHR32552:SF74">
    <property type="entry name" value="HYDROXAMATE SIDEROPHORE RECEPTOR FHUE"/>
    <property type="match status" value="1"/>
</dbReference>
<keyword evidence="13 14" id="KW-0998">Cell outer membrane</keyword>
<evidence type="ECO:0000256" key="12">
    <source>
        <dbReference type="ARBA" id="ARBA00023170"/>
    </source>
</evidence>
<evidence type="ECO:0000256" key="15">
    <source>
        <dbReference type="PROSITE-ProRule" id="PRU10144"/>
    </source>
</evidence>
<evidence type="ECO:0000313" key="19">
    <source>
        <dbReference type="EMBL" id="MEY2249576.1"/>
    </source>
</evidence>
<dbReference type="InterPro" id="IPR010917">
    <property type="entry name" value="TonB_rcpt_CS"/>
</dbReference>
<protein>
    <submittedName>
        <fullName evidence="19">TonB-dependent siderophore receptor</fullName>
    </submittedName>
</protein>
<dbReference type="Gene3D" id="2.40.170.20">
    <property type="entry name" value="TonB-dependent receptor, beta-barrel domain"/>
    <property type="match status" value="1"/>
</dbReference>
<evidence type="ECO:0000313" key="20">
    <source>
        <dbReference type="Proteomes" id="UP001562178"/>
    </source>
</evidence>
<keyword evidence="11 14" id="KW-0472">Membrane</keyword>
<evidence type="ECO:0000256" key="7">
    <source>
        <dbReference type="ARBA" id="ARBA00022729"/>
    </source>
</evidence>
<evidence type="ECO:0000256" key="10">
    <source>
        <dbReference type="ARBA" id="ARBA00023077"/>
    </source>
</evidence>